<dbReference type="PANTHER" id="PTHR30401">
    <property type="entry name" value="TRNA 2-SELENOURIDINE SYNTHASE"/>
    <property type="match status" value="1"/>
</dbReference>
<dbReference type="EMBL" id="FOMR01000009">
    <property type="protein sequence ID" value="SFE16707.1"/>
    <property type="molecule type" value="Genomic_DNA"/>
</dbReference>
<reference evidence="4" key="1">
    <citation type="submission" date="2016-10" db="EMBL/GenBank/DDBJ databases">
        <authorList>
            <person name="Varghese N."/>
            <person name="Submissions S."/>
        </authorList>
    </citation>
    <scope>NUCLEOTIDE SEQUENCE [LARGE SCALE GENOMIC DNA]</scope>
    <source>
        <strain evidence="4">DSM 22530</strain>
    </source>
</reference>
<dbReference type="InterPro" id="IPR027417">
    <property type="entry name" value="P-loop_NTPase"/>
</dbReference>
<keyword evidence="1" id="KW-0711">Selenium</keyword>
<dbReference type="Pfam" id="PF26341">
    <property type="entry name" value="AAA_SelU"/>
    <property type="match status" value="1"/>
</dbReference>
<dbReference type="SUPFAM" id="SSF52540">
    <property type="entry name" value="P-loop containing nucleoside triphosphate hydrolases"/>
    <property type="match status" value="1"/>
</dbReference>
<dbReference type="GO" id="GO:0002098">
    <property type="term" value="P:tRNA wobble uridine modification"/>
    <property type="evidence" value="ECO:0007669"/>
    <property type="project" value="InterPro"/>
</dbReference>
<dbReference type="NCBIfam" id="NF008750">
    <property type="entry name" value="PRK11784.1-2"/>
    <property type="match status" value="1"/>
</dbReference>
<organism evidence="3 4">
    <name type="scientific">Lentibacillus persicus</name>
    <dbReference type="NCBI Taxonomy" id="640948"/>
    <lineage>
        <taxon>Bacteria</taxon>
        <taxon>Bacillati</taxon>
        <taxon>Bacillota</taxon>
        <taxon>Bacilli</taxon>
        <taxon>Bacillales</taxon>
        <taxon>Bacillaceae</taxon>
        <taxon>Lentibacillus</taxon>
    </lineage>
</organism>
<dbReference type="AlphaFoldDB" id="A0A1I1YAS7"/>
<name>A0A1I1YAS7_9BACI</name>
<dbReference type="STRING" id="640948.SAMN05216238_10982"/>
<dbReference type="PANTHER" id="PTHR30401:SF0">
    <property type="entry name" value="TRNA 2-SELENOURIDINE SYNTHASE"/>
    <property type="match status" value="1"/>
</dbReference>
<dbReference type="InterPro" id="IPR001763">
    <property type="entry name" value="Rhodanese-like_dom"/>
</dbReference>
<evidence type="ECO:0000259" key="2">
    <source>
        <dbReference type="PROSITE" id="PS50206"/>
    </source>
</evidence>
<accession>A0A1I1YAS7</accession>
<dbReference type="InterPro" id="IPR036873">
    <property type="entry name" value="Rhodanese-like_dom_sf"/>
</dbReference>
<dbReference type="GO" id="GO:0043828">
    <property type="term" value="F:tRNA 2-selenouridine synthase activity"/>
    <property type="evidence" value="ECO:0007669"/>
    <property type="project" value="InterPro"/>
</dbReference>
<dbReference type="Gene3D" id="3.40.250.10">
    <property type="entry name" value="Rhodanese-like domain"/>
    <property type="match status" value="1"/>
</dbReference>
<evidence type="ECO:0000256" key="1">
    <source>
        <dbReference type="ARBA" id="ARBA00023266"/>
    </source>
</evidence>
<keyword evidence="4" id="KW-1185">Reference proteome</keyword>
<dbReference type="NCBIfam" id="NF008752">
    <property type="entry name" value="PRK11784.1-4"/>
    <property type="match status" value="1"/>
</dbReference>
<protein>
    <submittedName>
        <fullName evidence="3">tRNA 2-selenouridine synthase</fullName>
    </submittedName>
</protein>
<dbReference type="InterPro" id="IPR017582">
    <property type="entry name" value="SelU"/>
</dbReference>
<dbReference type="Gene3D" id="3.40.50.300">
    <property type="entry name" value="P-loop containing nucleotide triphosphate hydrolases"/>
    <property type="match status" value="1"/>
</dbReference>
<dbReference type="InterPro" id="IPR058840">
    <property type="entry name" value="AAA_SelU"/>
</dbReference>
<feature type="domain" description="Rhodanese" evidence="2">
    <location>
        <begin position="21"/>
        <end position="137"/>
    </location>
</feature>
<sequence>MESDDKMFHDITLDELLKKQHNEKHTIIDVRSPKEFHESTIPGSINIPVFSDEERAEVGTLYKQVGKEAAKERGLEIMSAKLPEFIAKFQEIDTPKTVFCWRGGMRSKTAATVTDLMGIEVNRLQGGIRAYRQWVIKELEKAYFPPDIVVLNGNTGTGKTKILHQLAEQGYPVIDLEGMAGHRGSIFGHIGAEPSIQKEFESQLVQAMRKFRDVPFVLMEGESKRIGKVTIPEFLFDQKEESTQLFITLPMEQRVRNILDDYQPWNQPDDFAEAFDRIKKRIHTPVAKQIDHDLTTENYHQAVRLLLEYYYDPRYTHMFNNYPEDKTKIFKVSDTADALSQIKHELSRMYPEKAPLS</sequence>
<dbReference type="SMART" id="SM00450">
    <property type="entry name" value="RHOD"/>
    <property type="match status" value="1"/>
</dbReference>
<dbReference type="Pfam" id="PF00581">
    <property type="entry name" value="Rhodanese"/>
    <property type="match status" value="1"/>
</dbReference>
<dbReference type="Proteomes" id="UP000199474">
    <property type="component" value="Unassembled WGS sequence"/>
</dbReference>
<dbReference type="SUPFAM" id="SSF52821">
    <property type="entry name" value="Rhodanese/Cell cycle control phosphatase"/>
    <property type="match status" value="1"/>
</dbReference>
<evidence type="ECO:0000313" key="4">
    <source>
        <dbReference type="Proteomes" id="UP000199474"/>
    </source>
</evidence>
<evidence type="ECO:0000313" key="3">
    <source>
        <dbReference type="EMBL" id="SFE16707.1"/>
    </source>
</evidence>
<proteinExistence type="predicted"/>
<gene>
    <name evidence="3" type="ORF">SAMN05216238_10982</name>
</gene>
<dbReference type="NCBIfam" id="TIGR03167">
    <property type="entry name" value="tRNA_sel_U_synt"/>
    <property type="match status" value="1"/>
</dbReference>
<dbReference type="PROSITE" id="PS50206">
    <property type="entry name" value="RHODANESE_3"/>
    <property type="match status" value="1"/>
</dbReference>